<dbReference type="PANTHER" id="PTHR36509:SF2">
    <property type="entry name" value="BLL3101 PROTEIN"/>
    <property type="match status" value="1"/>
</dbReference>
<dbReference type="Proteomes" id="UP001362999">
    <property type="component" value="Unassembled WGS sequence"/>
</dbReference>
<feature type="domain" description="DUF1214" evidence="2">
    <location>
        <begin position="348"/>
        <end position="455"/>
    </location>
</feature>
<dbReference type="PANTHER" id="PTHR36509">
    <property type="entry name" value="BLL3101 PROTEIN"/>
    <property type="match status" value="1"/>
</dbReference>
<keyword evidence="5" id="KW-1185">Reference proteome</keyword>
<dbReference type="InterPro" id="IPR037049">
    <property type="entry name" value="DUF1214_C_sf"/>
</dbReference>
<dbReference type="EMBL" id="JAWWNJ010000028">
    <property type="protein sequence ID" value="KAK7028727.1"/>
    <property type="molecule type" value="Genomic_DNA"/>
</dbReference>
<sequence length="481" mass="51301">MNFLSLLLAVLGSSASLAAPTTSAQNATVDALVYALPLAPYVSFANTGSVVNASNDFVTNTFAHATTLANASFRTVVLPNTDTLYSAALLDLSAGDVVVTMPDRELGRFYVLPFYDLYGNNVCSIGTVTNSTAGKYLIQYRPSNAACDLIPDAGDEYAGTISLPTVYGQILLRIEVFNSSDVDDIVSTIQPHFTLTSLNTPSAGAPPLTSALLNDNLAVDNPSLHLLQLLSRVASFNPAEEASDAEHVAATLEAAGISASSQSYTQPPDLDLASAYTTALNLVQQVPSNPANLLPLGSSAPITWSTTLPSLSGDFHTRYDLRAYISISNAYPPTQLHASHLDPPCFYANQTYMVEFSGKPDVRGFWSLTVYDGEGFLIPNALNRYSLGDRANLTYSDGTPVYDGNGNGAGGDSKAFYMLLQSTDVEVATEWESNWLPTPADGAKFIFILRFYGPTLSLTDGTYEYPKVTAVDANPPLPISE</sequence>
<evidence type="ECO:0000256" key="1">
    <source>
        <dbReference type="SAM" id="SignalP"/>
    </source>
</evidence>
<dbReference type="Gene3D" id="2.60.40.1610">
    <property type="entry name" value="Domain of unknown function DUF1254"/>
    <property type="match status" value="1"/>
</dbReference>
<dbReference type="Pfam" id="PF06742">
    <property type="entry name" value="DUF1214"/>
    <property type="match status" value="1"/>
</dbReference>
<feature type="signal peptide" evidence="1">
    <location>
        <begin position="1"/>
        <end position="18"/>
    </location>
</feature>
<name>A0AAW0BPS0_9AGAR</name>
<gene>
    <name evidence="4" type="ORF">R3P38DRAFT_3519122</name>
</gene>
<dbReference type="SUPFAM" id="SSF160935">
    <property type="entry name" value="VPA0735-like"/>
    <property type="match status" value="1"/>
</dbReference>
<evidence type="ECO:0000313" key="4">
    <source>
        <dbReference type="EMBL" id="KAK7028727.1"/>
    </source>
</evidence>
<dbReference type="Gene3D" id="2.60.120.600">
    <property type="entry name" value="Domain of unknown function DUF1214, C-terminal domain"/>
    <property type="match status" value="1"/>
</dbReference>
<dbReference type="Pfam" id="PF06863">
    <property type="entry name" value="DUF1254"/>
    <property type="match status" value="1"/>
</dbReference>
<evidence type="ECO:0000313" key="5">
    <source>
        <dbReference type="Proteomes" id="UP001362999"/>
    </source>
</evidence>
<evidence type="ECO:0000259" key="2">
    <source>
        <dbReference type="Pfam" id="PF06742"/>
    </source>
</evidence>
<organism evidence="4 5">
    <name type="scientific">Favolaschia claudopus</name>
    <dbReference type="NCBI Taxonomy" id="2862362"/>
    <lineage>
        <taxon>Eukaryota</taxon>
        <taxon>Fungi</taxon>
        <taxon>Dikarya</taxon>
        <taxon>Basidiomycota</taxon>
        <taxon>Agaricomycotina</taxon>
        <taxon>Agaricomycetes</taxon>
        <taxon>Agaricomycetidae</taxon>
        <taxon>Agaricales</taxon>
        <taxon>Marasmiineae</taxon>
        <taxon>Mycenaceae</taxon>
        <taxon>Favolaschia</taxon>
    </lineage>
</organism>
<dbReference type="InterPro" id="IPR037050">
    <property type="entry name" value="DUF1254_sf"/>
</dbReference>
<comment type="caution">
    <text evidence="4">The sequence shown here is derived from an EMBL/GenBank/DDBJ whole genome shotgun (WGS) entry which is preliminary data.</text>
</comment>
<reference evidence="4 5" key="1">
    <citation type="journal article" date="2024" name="J Genomics">
        <title>Draft genome sequencing and assembly of Favolaschia claudopus CIRM-BRFM 2984 isolated from oak limbs.</title>
        <authorList>
            <person name="Navarro D."/>
            <person name="Drula E."/>
            <person name="Chaduli D."/>
            <person name="Cazenave R."/>
            <person name="Ahrendt S."/>
            <person name="Wang J."/>
            <person name="Lipzen A."/>
            <person name="Daum C."/>
            <person name="Barry K."/>
            <person name="Grigoriev I.V."/>
            <person name="Favel A."/>
            <person name="Rosso M.N."/>
            <person name="Martin F."/>
        </authorList>
    </citation>
    <scope>NUCLEOTIDE SEQUENCE [LARGE SCALE GENOMIC DNA]</scope>
    <source>
        <strain evidence="4 5">CIRM-BRFM 2984</strain>
    </source>
</reference>
<feature type="domain" description="DUF1254" evidence="3">
    <location>
        <begin position="60"/>
        <end position="196"/>
    </location>
</feature>
<dbReference type="InterPro" id="IPR010621">
    <property type="entry name" value="DUF1214"/>
</dbReference>
<dbReference type="AlphaFoldDB" id="A0AAW0BPS0"/>
<proteinExistence type="predicted"/>
<accession>A0AAW0BPS0</accession>
<keyword evidence="1" id="KW-0732">Signal</keyword>
<feature type="chain" id="PRO_5043552949" evidence="1">
    <location>
        <begin position="19"/>
        <end position="481"/>
    </location>
</feature>
<protein>
    <submittedName>
        <fullName evidence="4">DUF1254-like protein</fullName>
    </submittedName>
</protein>
<evidence type="ECO:0000259" key="3">
    <source>
        <dbReference type="Pfam" id="PF06863"/>
    </source>
</evidence>
<dbReference type="InterPro" id="IPR010679">
    <property type="entry name" value="DUF1254"/>
</dbReference>